<feature type="transmembrane region" description="Helical" evidence="1">
    <location>
        <begin position="298"/>
        <end position="315"/>
    </location>
</feature>
<evidence type="ECO:0000313" key="2">
    <source>
        <dbReference type="EMBL" id="PIR69624.1"/>
    </source>
</evidence>
<feature type="transmembrane region" description="Helical" evidence="1">
    <location>
        <begin position="165"/>
        <end position="186"/>
    </location>
</feature>
<evidence type="ECO:0000313" key="3">
    <source>
        <dbReference type="Proteomes" id="UP000231503"/>
    </source>
</evidence>
<protein>
    <submittedName>
        <fullName evidence="2">Uncharacterized protein</fullName>
    </submittedName>
</protein>
<name>A0A2H0TF96_9BACT</name>
<dbReference type="Proteomes" id="UP000231503">
    <property type="component" value="Unassembled WGS sequence"/>
</dbReference>
<reference evidence="3" key="1">
    <citation type="submission" date="2017-09" db="EMBL/GenBank/DDBJ databases">
        <title>Depth-based differentiation of microbial function through sediment-hosted aquifers and enrichment of novel symbionts in the deep terrestrial subsurface.</title>
        <authorList>
            <person name="Probst A.J."/>
            <person name="Ladd B."/>
            <person name="Jarett J.K."/>
            <person name="Geller-Mcgrath D.E."/>
            <person name="Sieber C.M.K."/>
            <person name="Emerson J.B."/>
            <person name="Anantharaman K."/>
            <person name="Thomas B.C."/>
            <person name="Malmstrom R."/>
            <person name="Stieglmeier M."/>
            <person name="Klingl A."/>
            <person name="Woyke T."/>
            <person name="Ryan C.M."/>
            <person name="Banfield J.F."/>
        </authorList>
    </citation>
    <scope>NUCLEOTIDE SEQUENCE [LARGE SCALE GENOMIC DNA]</scope>
</reference>
<gene>
    <name evidence="2" type="ORF">COU47_01835</name>
</gene>
<feature type="transmembrane region" description="Helical" evidence="1">
    <location>
        <begin position="94"/>
        <end position="111"/>
    </location>
</feature>
<feature type="transmembrane region" description="Helical" evidence="1">
    <location>
        <begin position="123"/>
        <end position="138"/>
    </location>
</feature>
<dbReference type="EMBL" id="PFCO01000004">
    <property type="protein sequence ID" value="PIR69624.1"/>
    <property type="molecule type" value="Genomic_DNA"/>
</dbReference>
<proteinExistence type="predicted"/>
<feature type="transmembrane region" description="Helical" evidence="1">
    <location>
        <begin position="144"/>
        <end position="160"/>
    </location>
</feature>
<keyword evidence="1" id="KW-1133">Transmembrane helix</keyword>
<accession>A0A2H0TF96</accession>
<feature type="transmembrane region" description="Helical" evidence="1">
    <location>
        <begin position="270"/>
        <end position="291"/>
    </location>
</feature>
<comment type="caution">
    <text evidence="2">The sequence shown here is derived from an EMBL/GenBank/DDBJ whole genome shotgun (WGS) entry which is preliminary data.</text>
</comment>
<organism evidence="2 3">
    <name type="scientific">Candidatus Niyogibacteria bacterium CG10_big_fil_rev_8_21_14_0_10_46_36</name>
    <dbReference type="NCBI Taxonomy" id="1974726"/>
    <lineage>
        <taxon>Bacteria</taxon>
        <taxon>Candidatus Niyogiibacteriota</taxon>
    </lineage>
</organism>
<sequence length="420" mass="49584">MENEITPNEDTGLTDIPQLQRREENFRSHITNRIRDLFATLFWLYVILKLFIFDIDLFLINKFFPNYSWLSNFKLFVLIGSLAIIWLFTKNRHIVTWSLYILFFPLIVIFWKVPRFVLKQKSWIFTFAVINALLSFIKSIKYNFIVLAFFLVSVAIIFNFSDQKLLWFSLSMLFIILTIIYVHRFILVFKPSSIYQAHIKILTRVRMQGLAPFALEENIRNLPVESLDKKQLEKWTTSLQTSVLFNRVCLFTAKKLRNYQNSGFDVVSDVLTIILLILMTVFSFSMINFGLYKINHDVFTLSTSPSFFTFFYYSFNNLWLNSINEVVPIMPVSQVTFMIESLFSFFLIAIFLSLLFSVKSKRHEEELNEVIRGIEGQGKDMEHFIKDEYRINSIEDAMAELDKLKASLAKFLYKISESIK</sequence>
<keyword evidence="1" id="KW-0472">Membrane</keyword>
<dbReference type="AlphaFoldDB" id="A0A2H0TF96"/>
<feature type="transmembrane region" description="Helical" evidence="1">
    <location>
        <begin position="42"/>
        <end position="60"/>
    </location>
</feature>
<evidence type="ECO:0000256" key="1">
    <source>
        <dbReference type="SAM" id="Phobius"/>
    </source>
</evidence>
<feature type="transmembrane region" description="Helical" evidence="1">
    <location>
        <begin position="335"/>
        <end position="356"/>
    </location>
</feature>
<keyword evidence="1" id="KW-0812">Transmembrane</keyword>
<feature type="transmembrane region" description="Helical" evidence="1">
    <location>
        <begin position="67"/>
        <end position="88"/>
    </location>
</feature>